<keyword evidence="5 7" id="KW-0238">DNA-binding</keyword>
<dbReference type="GO" id="GO:0045910">
    <property type="term" value="P:negative regulation of DNA recombination"/>
    <property type="evidence" value="ECO:0007669"/>
    <property type="project" value="TreeGrafter"/>
</dbReference>
<dbReference type="InterPro" id="IPR005818">
    <property type="entry name" value="Histone_H1/H5_H15"/>
</dbReference>
<dbReference type="GO" id="GO:0000786">
    <property type="term" value="C:nucleosome"/>
    <property type="evidence" value="ECO:0007669"/>
    <property type="project" value="InterPro"/>
</dbReference>
<evidence type="ECO:0000259" key="9">
    <source>
        <dbReference type="PROSITE" id="PS51504"/>
    </source>
</evidence>
<keyword evidence="11" id="KW-1185">Reference proteome</keyword>
<keyword evidence="4 7" id="KW-0158">Chromosome</keyword>
<feature type="region of interest" description="Disordered" evidence="8">
    <location>
        <begin position="77"/>
        <end position="182"/>
    </location>
</feature>
<dbReference type="EMBL" id="CAJVPV010008262">
    <property type="protein sequence ID" value="CAG8628431.1"/>
    <property type="molecule type" value="Genomic_DNA"/>
</dbReference>
<dbReference type="Proteomes" id="UP000789342">
    <property type="component" value="Unassembled WGS sequence"/>
</dbReference>
<sequence>MSKTQAKTPSHPRYEDMITEAIMNLKERKGSSRQAIKKYIVNNYNLPDNGRTNFGLRNAISKGVENGVFTYPNDSKASVKLTKKEPAKKEKDADKKVVDKKVTDKKVKTKAEKKDAKSAVKDEKKEVKPNAEKNTRAKKNVPPAKTTKPAVKKSVATSKKTRLTKSAEKNTTGLRRSPRHTK</sequence>
<feature type="compositionally biased region" description="Basic and acidic residues" evidence="8">
    <location>
        <begin position="82"/>
        <end position="135"/>
    </location>
</feature>
<dbReference type="PANTHER" id="PTHR11467">
    <property type="entry name" value="HISTONE H1"/>
    <property type="match status" value="1"/>
</dbReference>
<dbReference type="GO" id="GO:0003690">
    <property type="term" value="F:double-stranded DNA binding"/>
    <property type="evidence" value="ECO:0007669"/>
    <property type="project" value="TreeGrafter"/>
</dbReference>
<accession>A0A9N9DAF5</accession>
<dbReference type="SMART" id="SM00526">
    <property type="entry name" value="H15"/>
    <property type="match status" value="1"/>
</dbReference>
<evidence type="ECO:0000256" key="2">
    <source>
        <dbReference type="ARBA" id="ARBA00004286"/>
    </source>
</evidence>
<protein>
    <recommendedName>
        <fullName evidence="3">Histone H1</fullName>
    </recommendedName>
</protein>
<dbReference type="GO" id="GO:0031492">
    <property type="term" value="F:nucleosomal DNA binding"/>
    <property type="evidence" value="ECO:0007669"/>
    <property type="project" value="TreeGrafter"/>
</dbReference>
<evidence type="ECO:0000256" key="6">
    <source>
        <dbReference type="ARBA" id="ARBA00023242"/>
    </source>
</evidence>
<dbReference type="SUPFAM" id="SSF46785">
    <property type="entry name" value="Winged helix' DNA-binding domain"/>
    <property type="match status" value="1"/>
</dbReference>
<evidence type="ECO:0000256" key="5">
    <source>
        <dbReference type="ARBA" id="ARBA00023125"/>
    </source>
</evidence>
<evidence type="ECO:0000256" key="1">
    <source>
        <dbReference type="ARBA" id="ARBA00004123"/>
    </source>
</evidence>
<name>A0A9N9DAF5_9GLOM</name>
<evidence type="ECO:0000256" key="8">
    <source>
        <dbReference type="SAM" id="MobiDB-lite"/>
    </source>
</evidence>
<organism evidence="10 11">
    <name type="scientific">Acaulospora morrowiae</name>
    <dbReference type="NCBI Taxonomy" id="94023"/>
    <lineage>
        <taxon>Eukaryota</taxon>
        <taxon>Fungi</taxon>
        <taxon>Fungi incertae sedis</taxon>
        <taxon>Mucoromycota</taxon>
        <taxon>Glomeromycotina</taxon>
        <taxon>Glomeromycetes</taxon>
        <taxon>Diversisporales</taxon>
        <taxon>Acaulosporaceae</taxon>
        <taxon>Acaulospora</taxon>
    </lineage>
</organism>
<dbReference type="InterPro" id="IPR036390">
    <property type="entry name" value="WH_DNA-bd_sf"/>
</dbReference>
<comment type="subcellular location">
    <subcellularLocation>
        <location evidence="2">Chromosome</location>
    </subcellularLocation>
    <subcellularLocation>
        <location evidence="1 7">Nucleus</location>
    </subcellularLocation>
</comment>
<feature type="compositionally biased region" description="Low complexity" evidence="8">
    <location>
        <begin position="141"/>
        <end position="157"/>
    </location>
</feature>
<keyword evidence="6 7" id="KW-0539">Nucleus</keyword>
<feature type="domain" description="H15" evidence="9">
    <location>
        <begin position="10"/>
        <end position="83"/>
    </location>
</feature>
<evidence type="ECO:0000256" key="7">
    <source>
        <dbReference type="RuleBase" id="RU003894"/>
    </source>
</evidence>
<evidence type="ECO:0000313" key="10">
    <source>
        <dbReference type="EMBL" id="CAG8628431.1"/>
    </source>
</evidence>
<dbReference type="Pfam" id="PF00538">
    <property type="entry name" value="Linker_histone"/>
    <property type="match status" value="1"/>
</dbReference>
<gene>
    <name evidence="10" type="ORF">AMORRO_LOCUS8976</name>
</gene>
<dbReference type="PROSITE" id="PS51504">
    <property type="entry name" value="H15"/>
    <property type="match status" value="1"/>
</dbReference>
<proteinExistence type="inferred from homology"/>
<evidence type="ECO:0000256" key="4">
    <source>
        <dbReference type="ARBA" id="ARBA00022454"/>
    </source>
</evidence>
<comment type="similarity">
    <text evidence="7">Belongs to the histone H1/H5 family.</text>
</comment>
<dbReference type="PRINTS" id="PR00624">
    <property type="entry name" value="HISTONEH5"/>
</dbReference>
<comment type="caution">
    <text evidence="10">The sequence shown here is derived from an EMBL/GenBank/DDBJ whole genome shotgun (WGS) entry which is preliminary data.</text>
</comment>
<evidence type="ECO:0000256" key="3">
    <source>
        <dbReference type="ARBA" id="ARBA00020833"/>
    </source>
</evidence>
<dbReference type="CDD" id="cd00073">
    <property type="entry name" value="H15"/>
    <property type="match status" value="1"/>
</dbReference>
<dbReference type="GO" id="GO:0005634">
    <property type="term" value="C:nucleus"/>
    <property type="evidence" value="ECO:0007669"/>
    <property type="project" value="UniProtKB-SubCell"/>
</dbReference>
<evidence type="ECO:0000313" key="11">
    <source>
        <dbReference type="Proteomes" id="UP000789342"/>
    </source>
</evidence>
<dbReference type="GO" id="GO:0006334">
    <property type="term" value="P:nucleosome assembly"/>
    <property type="evidence" value="ECO:0007669"/>
    <property type="project" value="InterPro"/>
</dbReference>
<dbReference type="AlphaFoldDB" id="A0A9N9DAF5"/>
<dbReference type="OrthoDB" id="1110759at2759"/>
<dbReference type="GO" id="GO:0030261">
    <property type="term" value="P:chromosome condensation"/>
    <property type="evidence" value="ECO:0007669"/>
    <property type="project" value="TreeGrafter"/>
</dbReference>
<dbReference type="PANTHER" id="PTHR11467:SF36">
    <property type="entry name" value="HISTONE 24-RELATED"/>
    <property type="match status" value="1"/>
</dbReference>
<dbReference type="InterPro" id="IPR036388">
    <property type="entry name" value="WH-like_DNA-bd_sf"/>
</dbReference>
<dbReference type="GO" id="GO:0030527">
    <property type="term" value="F:structural constituent of chromatin"/>
    <property type="evidence" value="ECO:0007669"/>
    <property type="project" value="InterPro"/>
</dbReference>
<dbReference type="Gene3D" id="1.10.10.10">
    <property type="entry name" value="Winged helix-like DNA-binding domain superfamily/Winged helix DNA-binding domain"/>
    <property type="match status" value="1"/>
</dbReference>
<dbReference type="InterPro" id="IPR005819">
    <property type="entry name" value="H1/H5"/>
</dbReference>
<reference evidence="10" key="1">
    <citation type="submission" date="2021-06" db="EMBL/GenBank/DDBJ databases">
        <authorList>
            <person name="Kallberg Y."/>
            <person name="Tangrot J."/>
            <person name="Rosling A."/>
        </authorList>
    </citation>
    <scope>NUCLEOTIDE SEQUENCE</scope>
    <source>
        <strain evidence="10">CL551</strain>
    </source>
</reference>